<evidence type="ECO:0000259" key="6">
    <source>
        <dbReference type="Pfam" id="PF01227"/>
    </source>
</evidence>
<dbReference type="InterPro" id="IPR018234">
    <property type="entry name" value="GTP_CycHdrlase_I_CS"/>
</dbReference>
<keyword evidence="3 5" id="KW-0554">One-carbon metabolism</keyword>
<dbReference type="PROSITE" id="PS00860">
    <property type="entry name" value="GTP_CYCLOHYDROL_1_2"/>
    <property type="match status" value="1"/>
</dbReference>
<keyword evidence="5" id="KW-0547">Nucleotide-binding</keyword>
<dbReference type="Pfam" id="PF01227">
    <property type="entry name" value="GTP_cyclohydroI"/>
    <property type="match status" value="1"/>
</dbReference>
<dbReference type="GO" id="GO:0003934">
    <property type="term" value="F:GTP cyclohydrolase I activity"/>
    <property type="evidence" value="ECO:0007669"/>
    <property type="project" value="UniProtKB-EC"/>
</dbReference>
<keyword evidence="5" id="KW-0479">Metal-binding</keyword>
<dbReference type="Gene3D" id="1.10.286.10">
    <property type="match status" value="1"/>
</dbReference>
<dbReference type="NCBIfam" id="NF006825">
    <property type="entry name" value="PRK09347.1-2"/>
    <property type="match status" value="1"/>
</dbReference>
<dbReference type="PANTHER" id="PTHR11109">
    <property type="entry name" value="GTP CYCLOHYDROLASE I"/>
    <property type="match status" value="1"/>
</dbReference>
<evidence type="ECO:0000256" key="2">
    <source>
        <dbReference type="ARBA" id="ARBA00005080"/>
    </source>
</evidence>
<evidence type="ECO:0000256" key="5">
    <source>
        <dbReference type="HAMAP-Rule" id="MF_00223"/>
    </source>
</evidence>
<protein>
    <recommendedName>
        <fullName evidence="5">GTP cyclohydrolase 1</fullName>
        <ecNumber evidence="5">3.5.4.16</ecNumber>
    </recommendedName>
    <alternativeName>
        <fullName evidence="5">GTP cyclohydrolase I</fullName>
        <shortName evidence="5">GTP-CH-I</shortName>
    </alternativeName>
</protein>
<feature type="binding site" evidence="5">
    <location>
        <position position="90"/>
    </location>
    <ligand>
        <name>Zn(2+)</name>
        <dbReference type="ChEBI" id="CHEBI:29105"/>
    </ligand>
</feature>
<name>A0ABW6ITU0_STRWE</name>
<accession>A0ABW6ITU0</accession>
<keyword evidence="4 5" id="KW-0378">Hydrolase</keyword>
<keyword evidence="5" id="KW-0342">GTP-binding</keyword>
<dbReference type="InterPro" id="IPR043134">
    <property type="entry name" value="GTP-CH-I_N"/>
</dbReference>
<keyword evidence="5" id="KW-0862">Zinc</keyword>
<dbReference type="SUPFAM" id="SSF55620">
    <property type="entry name" value="Tetrahydrobiopterin biosynthesis enzymes-like"/>
    <property type="match status" value="1"/>
</dbReference>
<evidence type="ECO:0000256" key="4">
    <source>
        <dbReference type="ARBA" id="ARBA00022801"/>
    </source>
</evidence>
<dbReference type="NCBIfam" id="TIGR00063">
    <property type="entry name" value="folE"/>
    <property type="match status" value="1"/>
</dbReference>
<dbReference type="RefSeq" id="WP_365224036.1">
    <property type="nucleotide sequence ID" value="NZ_JBHTRV010000007.1"/>
</dbReference>
<evidence type="ECO:0000313" key="8">
    <source>
        <dbReference type="Proteomes" id="UP001600424"/>
    </source>
</evidence>
<comment type="caution">
    <text evidence="7">The sequence shown here is derived from an EMBL/GenBank/DDBJ whole genome shotgun (WGS) entry which is preliminary data.</text>
</comment>
<dbReference type="PROSITE" id="PS00859">
    <property type="entry name" value="GTP_CYCLOHYDROL_1_1"/>
    <property type="match status" value="1"/>
</dbReference>
<dbReference type="InterPro" id="IPR020602">
    <property type="entry name" value="GTP_CycHdrlase_I_dom"/>
</dbReference>
<sequence>MTDPVTLDGEGTIGEFDEKRAENAVRELLIAVGEDPDREGLRETPARVARAYKELFAGLWQKPEDVLTTTFDLGHDEMVLVKDIELTSQCEHHLLPFHGVAHIGYIPAETGKITGLSKLARLVDVFARRPQVQERLTTQIADSLMRILDARGAIVVIEAEHMCMALRGVRKPGAKTTTSAVRGQLRDATTRAEAMSLILAR</sequence>
<comment type="pathway">
    <text evidence="2 5">Cofactor biosynthesis; 7,8-dihydroneopterin triphosphate biosynthesis; 7,8-dihydroneopterin triphosphate from GTP: step 1/1.</text>
</comment>
<evidence type="ECO:0000313" key="7">
    <source>
        <dbReference type="EMBL" id="MFE5980290.1"/>
    </source>
</evidence>
<feature type="domain" description="GTP cyclohydrolase I" evidence="6">
    <location>
        <begin position="22"/>
        <end position="198"/>
    </location>
</feature>
<gene>
    <name evidence="5 7" type="primary">folE</name>
    <name evidence="7" type="ORF">ACFQ63_11315</name>
</gene>
<evidence type="ECO:0000256" key="3">
    <source>
        <dbReference type="ARBA" id="ARBA00022563"/>
    </source>
</evidence>
<organism evidence="7 8">
    <name type="scientific">Streptomyces wedmorensis</name>
    <dbReference type="NCBI Taxonomy" id="43759"/>
    <lineage>
        <taxon>Bacteria</taxon>
        <taxon>Bacillati</taxon>
        <taxon>Actinomycetota</taxon>
        <taxon>Actinomycetes</taxon>
        <taxon>Kitasatosporales</taxon>
        <taxon>Streptomycetaceae</taxon>
        <taxon>Streptomyces</taxon>
    </lineage>
</organism>
<reference evidence="7 8" key="1">
    <citation type="submission" date="2024-09" db="EMBL/GenBank/DDBJ databases">
        <title>The Natural Products Discovery Center: Release of the First 8490 Sequenced Strains for Exploring Actinobacteria Biosynthetic Diversity.</title>
        <authorList>
            <person name="Kalkreuter E."/>
            <person name="Kautsar S.A."/>
            <person name="Yang D."/>
            <person name="Bader C.D."/>
            <person name="Teijaro C.N."/>
            <person name="Fluegel L."/>
            <person name="Davis C.M."/>
            <person name="Simpson J.R."/>
            <person name="Lauterbach L."/>
            <person name="Steele A.D."/>
            <person name="Gui C."/>
            <person name="Meng S."/>
            <person name="Li G."/>
            <person name="Viehrig K."/>
            <person name="Ye F."/>
            <person name="Su P."/>
            <person name="Kiefer A.F."/>
            <person name="Nichols A."/>
            <person name="Cepeda A.J."/>
            <person name="Yan W."/>
            <person name="Fan B."/>
            <person name="Jiang Y."/>
            <person name="Adhikari A."/>
            <person name="Zheng C.-J."/>
            <person name="Schuster L."/>
            <person name="Cowan T.M."/>
            <person name="Smanski M.J."/>
            <person name="Chevrette M.G."/>
            <person name="De Carvalho L.P.S."/>
            <person name="Shen B."/>
        </authorList>
    </citation>
    <scope>NUCLEOTIDE SEQUENCE [LARGE SCALE GENOMIC DNA]</scope>
    <source>
        <strain evidence="7 8">NPDC056472</strain>
    </source>
</reference>
<comment type="catalytic activity">
    <reaction evidence="1 5">
        <text>GTP + H2O = 7,8-dihydroneopterin 3'-triphosphate + formate + H(+)</text>
        <dbReference type="Rhea" id="RHEA:17473"/>
        <dbReference type="ChEBI" id="CHEBI:15377"/>
        <dbReference type="ChEBI" id="CHEBI:15378"/>
        <dbReference type="ChEBI" id="CHEBI:15740"/>
        <dbReference type="ChEBI" id="CHEBI:37565"/>
        <dbReference type="ChEBI" id="CHEBI:58462"/>
        <dbReference type="EC" id="3.5.4.16"/>
    </reaction>
</comment>
<dbReference type="HAMAP" id="MF_00223">
    <property type="entry name" value="FolE"/>
    <property type="match status" value="1"/>
</dbReference>
<feature type="binding site" evidence="5">
    <location>
        <position position="93"/>
    </location>
    <ligand>
        <name>Zn(2+)</name>
        <dbReference type="ChEBI" id="CHEBI:29105"/>
    </ligand>
</feature>
<comment type="subunit">
    <text evidence="5">Homopolymer.</text>
</comment>
<dbReference type="EMBL" id="JBHTRV010000007">
    <property type="protein sequence ID" value="MFE5980290.1"/>
    <property type="molecule type" value="Genomic_DNA"/>
</dbReference>
<dbReference type="PANTHER" id="PTHR11109:SF7">
    <property type="entry name" value="GTP CYCLOHYDROLASE 1"/>
    <property type="match status" value="1"/>
</dbReference>
<comment type="similarity">
    <text evidence="5">Belongs to the GTP cyclohydrolase I family.</text>
</comment>
<proteinExistence type="inferred from homology"/>
<dbReference type="Gene3D" id="3.30.1130.10">
    <property type="match status" value="1"/>
</dbReference>
<dbReference type="EC" id="3.5.4.16" evidence="5"/>
<dbReference type="NCBIfam" id="NF006826">
    <property type="entry name" value="PRK09347.1-3"/>
    <property type="match status" value="1"/>
</dbReference>
<dbReference type="InterPro" id="IPR043133">
    <property type="entry name" value="GTP-CH-I_C/QueF"/>
</dbReference>
<dbReference type="InterPro" id="IPR001474">
    <property type="entry name" value="GTP_CycHdrlase_I"/>
</dbReference>
<keyword evidence="8" id="KW-1185">Reference proteome</keyword>
<evidence type="ECO:0000256" key="1">
    <source>
        <dbReference type="ARBA" id="ARBA00001052"/>
    </source>
</evidence>
<feature type="binding site" evidence="5">
    <location>
        <position position="163"/>
    </location>
    <ligand>
        <name>Zn(2+)</name>
        <dbReference type="ChEBI" id="CHEBI:29105"/>
    </ligand>
</feature>
<dbReference type="Proteomes" id="UP001600424">
    <property type="component" value="Unassembled WGS sequence"/>
</dbReference>